<dbReference type="OrthoDB" id="1352409at2"/>
<sequence length="164" mass="18049">MTIFYFRKTFIVLIFLAASTFTYSQNNTTSSGGQANGSGGSASYSVGQVVYNMQSGSNGNIIQGVQQPFEIMVLSNPDFQPINLVFKVAPNPAAEVLYLTSDENFDLTNVNYALFDSTGKISRHTIPVNQQTQAIPMENLPQGFYILTVSKNNQVLKSFKIIKK</sequence>
<dbReference type="NCBIfam" id="TIGR04183">
    <property type="entry name" value="Por_Secre_tail"/>
    <property type="match status" value="1"/>
</dbReference>
<feature type="domain" description="Secretion system C-terminal sorting" evidence="3">
    <location>
        <begin position="90"/>
        <end position="158"/>
    </location>
</feature>
<evidence type="ECO:0000256" key="2">
    <source>
        <dbReference type="SAM" id="SignalP"/>
    </source>
</evidence>
<dbReference type="RefSeq" id="WP_136152918.1">
    <property type="nucleotide sequence ID" value="NZ_CP038810.1"/>
</dbReference>
<feature type="chain" id="PRO_5020253063" description="Secretion system C-terminal sorting domain-containing protein" evidence="2">
    <location>
        <begin position="25"/>
        <end position="164"/>
    </location>
</feature>
<dbReference type="Proteomes" id="UP000296862">
    <property type="component" value="Chromosome"/>
</dbReference>
<keyword evidence="5" id="KW-1185">Reference proteome</keyword>
<name>A0A4P7PX15_9FLAO</name>
<dbReference type="EMBL" id="CP038810">
    <property type="protein sequence ID" value="QBZ99050.1"/>
    <property type="molecule type" value="Genomic_DNA"/>
</dbReference>
<protein>
    <recommendedName>
        <fullName evidence="3">Secretion system C-terminal sorting domain-containing protein</fullName>
    </recommendedName>
</protein>
<evidence type="ECO:0000313" key="4">
    <source>
        <dbReference type="EMBL" id="QBZ99050.1"/>
    </source>
</evidence>
<evidence type="ECO:0000259" key="3">
    <source>
        <dbReference type="Pfam" id="PF18962"/>
    </source>
</evidence>
<dbReference type="Pfam" id="PF18962">
    <property type="entry name" value="Por_Secre_tail"/>
    <property type="match status" value="1"/>
</dbReference>
<keyword evidence="1 2" id="KW-0732">Signal</keyword>
<evidence type="ECO:0000256" key="1">
    <source>
        <dbReference type="ARBA" id="ARBA00022729"/>
    </source>
</evidence>
<dbReference type="AlphaFoldDB" id="A0A4P7PX15"/>
<organism evidence="4 5">
    <name type="scientific">Flavobacterium sangjuense</name>
    <dbReference type="NCBI Taxonomy" id="2518177"/>
    <lineage>
        <taxon>Bacteria</taxon>
        <taxon>Pseudomonadati</taxon>
        <taxon>Bacteroidota</taxon>
        <taxon>Flavobacteriia</taxon>
        <taxon>Flavobacteriales</taxon>
        <taxon>Flavobacteriaceae</taxon>
        <taxon>Flavobacterium</taxon>
    </lineage>
</organism>
<proteinExistence type="predicted"/>
<feature type="signal peptide" evidence="2">
    <location>
        <begin position="1"/>
        <end position="24"/>
    </location>
</feature>
<reference evidence="4 5" key="1">
    <citation type="submission" date="2019-04" db="EMBL/GenBank/DDBJ databases">
        <title>Flavobacterium sp. GS03.</title>
        <authorList>
            <person name="Kim H."/>
        </authorList>
    </citation>
    <scope>NUCLEOTIDE SEQUENCE [LARGE SCALE GENOMIC DNA]</scope>
    <source>
        <strain evidence="4 5">GS03</strain>
    </source>
</reference>
<evidence type="ECO:0000313" key="5">
    <source>
        <dbReference type="Proteomes" id="UP000296862"/>
    </source>
</evidence>
<dbReference type="InterPro" id="IPR026444">
    <property type="entry name" value="Secre_tail"/>
</dbReference>
<gene>
    <name evidence="4" type="ORF">GS03_02566</name>
</gene>
<accession>A0A4P7PX15</accession>
<dbReference type="KEGG" id="fsn:GS03_02566"/>